<evidence type="ECO:0000313" key="2">
    <source>
        <dbReference type="Proteomes" id="UP000039370"/>
    </source>
</evidence>
<dbReference type="AlphaFoldDB" id="A0A0B7I9G4"/>
<dbReference type="Proteomes" id="UP000039370">
    <property type="component" value="Unassembled WGS sequence"/>
</dbReference>
<accession>A0A0B7I9G4</accession>
<proteinExistence type="predicted"/>
<name>A0A0B7I9G4_9FLAO</name>
<gene>
    <name evidence="1" type="ORF">CCAN11_1390004</name>
</gene>
<dbReference type="EMBL" id="CDOK01000045">
    <property type="protein sequence ID" value="CEN47334.1"/>
    <property type="molecule type" value="Genomic_DNA"/>
</dbReference>
<evidence type="ECO:0000313" key="1">
    <source>
        <dbReference type="EMBL" id="CEN47334.1"/>
    </source>
</evidence>
<reference evidence="2" key="1">
    <citation type="submission" date="2015-01" db="EMBL/GenBank/DDBJ databases">
        <authorList>
            <person name="MANFREDI Pablo"/>
        </authorList>
    </citation>
    <scope>NUCLEOTIDE SEQUENCE [LARGE SCALE GENOMIC DNA]</scope>
    <source>
        <strain evidence="2">Cc11</strain>
    </source>
</reference>
<protein>
    <submittedName>
        <fullName evidence="1">Uncharacterized protein</fullName>
    </submittedName>
</protein>
<organism evidence="1 2">
    <name type="scientific">Capnocytophaga canimorsus</name>
    <dbReference type="NCBI Taxonomy" id="28188"/>
    <lineage>
        <taxon>Bacteria</taxon>
        <taxon>Pseudomonadati</taxon>
        <taxon>Bacteroidota</taxon>
        <taxon>Flavobacteriia</taxon>
        <taxon>Flavobacteriales</taxon>
        <taxon>Flavobacteriaceae</taxon>
        <taxon>Capnocytophaga</taxon>
    </lineage>
</organism>
<sequence>MCFRFCYSVVIKMIMRNHFLTLGLQKLRVSLSGVEDFYLSSFKLKIVKVSSLLLRCFFVYL</sequence>